<comment type="function">
    <text evidence="7">Catalyzes the transfer of the diacylglyceryl group from phosphatidylglycerol to the sulfhydryl group of the N-terminal cysteine of a prolipoprotein, the first step in the formation of mature lipoproteins.</text>
</comment>
<evidence type="ECO:0000256" key="7">
    <source>
        <dbReference type="HAMAP-Rule" id="MF_01147"/>
    </source>
</evidence>
<dbReference type="PANTHER" id="PTHR30589">
    <property type="entry name" value="PROLIPOPROTEIN DIACYLGLYCERYL TRANSFERASE"/>
    <property type="match status" value="1"/>
</dbReference>
<comment type="caution">
    <text evidence="9">The sequence shown here is derived from an EMBL/GenBank/DDBJ whole genome shotgun (WGS) entry which is preliminary data.</text>
</comment>
<dbReference type="HAMAP" id="MF_01147">
    <property type="entry name" value="Lgt"/>
    <property type="match status" value="1"/>
</dbReference>
<evidence type="ECO:0000256" key="4">
    <source>
        <dbReference type="ARBA" id="ARBA00022692"/>
    </source>
</evidence>
<feature type="transmembrane region" description="Helical" evidence="7">
    <location>
        <begin position="94"/>
        <end position="115"/>
    </location>
</feature>
<keyword evidence="3 7" id="KW-0808">Transferase</keyword>
<keyword evidence="9" id="KW-0449">Lipoprotein</keyword>
<feature type="transmembrane region" description="Helical" evidence="7">
    <location>
        <begin position="249"/>
        <end position="272"/>
    </location>
</feature>
<evidence type="ECO:0000256" key="8">
    <source>
        <dbReference type="SAM" id="MobiDB-lite"/>
    </source>
</evidence>
<keyword evidence="9" id="KW-0328">Glycosyltransferase</keyword>
<feature type="transmembrane region" description="Helical" evidence="7">
    <location>
        <begin position="196"/>
        <end position="214"/>
    </location>
</feature>
<dbReference type="EC" id="2.5.1.145" evidence="7"/>
<dbReference type="EMBL" id="RXLP01000004">
    <property type="protein sequence ID" value="TCD54800.1"/>
    <property type="molecule type" value="Genomic_DNA"/>
</dbReference>
<feature type="compositionally biased region" description="Basic and acidic residues" evidence="8">
    <location>
        <begin position="331"/>
        <end position="357"/>
    </location>
</feature>
<dbReference type="PROSITE" id="PS01311">
    <property type="entry name" value="LGT"/>
    <property type="match status" value="1"/>
</dbReference>
<dbReference type="AlphaFoldDB" id="A0A4R0QYE6"/>
<feature type="region of interest" description="Disordered" evidence="8">
    <location>
        <begin position="312"/>
        <end position="379"/>
    </location>
</feature>
<feature type="transmembrane region" description="Helical" evidence="7">
    <location>
        <begin position="53"/>
        <end position="74"/>
    </location>
</feature>
<comment type="pathway">
    <text evidence="7">Protein modification; lipoprotein biosynthesis (diacylglyceryl transfer).</text>
</comment>
<dbReference type="OrthoDB" id="871140at2"/>
<evidence type="ECO:0000313" key="10">
    <source>
        <dbReference type="Proteomes" id="UP000291289"/>
    </source>
</evidence>
<dbReference type="GO" id="GO:0042158">
    <property type="term" value="P:lipoprotein biosynthetic process"/>
    <property type="evidence" value="ECO:0007669"/>
    <property type="project" value="UniProtKB-UniRule"/>
</dbReference>
<keyword evidence="4 7" id="KW-0812">Transmembrane</keyword>
<sequence length="379" mass="42064">MNLAYIPSPSISSFNLGPLTIRFYALAILVGICVAVYTTSLRWKRVGGTFDQILDVTIVAVPTGIIGARLYHVITTPELYFGPSGNFGDIFRIWNGGLGIWGAVTVGALAVWGWCRYKKYPIALLLDAVAPGLLIAQGIGRLGNWFNQELYGSPTTLPWGLRLNDNASAIGASEACYDGSSCPSGVLYHPTFLYEMIWNFIGAALLIVLGKIIIKRFKAGTIFVLYVMWYTAGRAWIEMLRIDRAHEILGLRVNVWVSLLVFMLAVVAFVLVQRMSESTAELSDHLTHVSALEAQVTEGTMTSHQLRVVLNEEESQERETVKKQRSQAKHAQKEQQESEKALYEEAKRLVTKARREQTVNAESDGAVDTDEKDDKTSNE</sequence>
<dbReference type="InterPro" id="IPR001640">
    <property type="entry name" value="Lgt"/>
</dbReference>
<feature type="binding site" evidence="7">
    <location>
        <position position="141"/>
    </location>
    <ligand>
        <name>a 1,2-diacyl-sn-glycero-3-phospho-(1'-sn-glycerol)</name>
        <dbReference type="ChEBI" id="CHEBI:64716"/>
    </ligand>
</feature>
<keyword evidence="5 7" id="KW-1133">Transmembrane helix</keyword>
<dbReference type="UniPathway" id="UPA00664"/>
<dbReference type="Pfam" id="PF01790">
    <property type="entry name" value="LGT"/>
    <property type="match status" value="1"/>
</dbReference>
<proteinExistence type="inferred from homology"/>
<comment type="catalytic activity">
    <reaction evidence="7">
        <text>L-cysteinyl-[prolipoprotein] + a 1,2-diacyl-sn-glycero-3-phospho-(1'-sn-glycerol) = an S-1,2-diacyl-sn-glyceryl-L-cysteinyl-[prolipoprotein] + sn-glycerol 1-phosphate + H(+)</text>
        <dbReference type="Rhea" id="RHEA:56712"/>
        <dbReference type="Rhea" id="RHEA-COMP:14679"/>
        <dbReference type="Rhea" id="RHEA-COMP:14680"/>
        <dbReference type="ChEBI" id="CHEBI:15378"/>
        <dbReference type="ChEBI" id="CHEBI:29950"/>
        <dbReference type="ChEBI" id="CHEBI:57685"/>
        <dbReference type="ChEBI" id="CHEBI:64716"/>
        <dbReference type="ChEBI" id="CHEBI:140658"/>
        <dbReference type="EC" id="2.5.1.145"/>
    </reaction>
</comment>
<evidence type="ECO:0000313" key="9">
    <source>
        <dbReference type="EMBL" id="TCD54800.1"/>
    </source>
</evidence>
<evidence type="ECO:0000256" key="6">
    <source>
        <dbReference type="ARBA" id="ARBA00023136"/>
    </source>
</evidence>
<dbReference type="RefSeq" id="WP_131283150.1">
    <property type="nucleotide sequence ID" value="NZ_RXLP01000004.1"/>
</dbReference>
<dbReference type="NCBIfam" id="TIGR00544">
    <property type="entry name" value="lgt"/>
    <property type="match status" value="1"/>
</dbReference>
<gene>
    <name evidence="7" type="primary">lgt</name>
    <name evidence="9" type="ORF">EJ419_01500</name>
</gene>
<keyword evidence="2 7" id="KW-1003">Cell membrane</keyword>
<evidence type="ECO:0000256" key="3">
    <source>
        <dbReference type="ARBA" id="ARBA00022679"/>
    </source>
</evidence>
<evidence type="ECO:0000256" key="2">
    <source>
        <dbReference type="ARBA" id="ARBA00022475"/>
    </source>
</evidence>
<evidence type="ECO:0000256" key="1">
    <source>
        <dbReference type="ARBA" id="ARBA00007150"/>
    </source>
</evidence>
<name>A0A4R0QYE6_9BIFI</name>
<protein>
    <recommendedName>
        <fullName evidence="7">Phosphatidylglycerol--prolipoprotein diacylglyceryl transferase</fullName>
        <ecNumber evidence="7">2.5.1.145</ecNumber>
    </recommendedName>
</protein>
<organism evidence="9 10">
    <name type="scientific">Alloscardovia theropitheci</name>
    <dbReference type="NCBI Taxonomy" id="2496842"/>
    <lineage>
        <taxon>Bacteria</taxon>
        <taxon>Bacillati</taxon>
        <taxon>Actinomycetota</taxon>
        <taxon>Actinomycetes</taxon>
        <taxon>Bifidobacteriales</taxon>
        <taxon>Bifidobacteriaceae</taxon>
        <taxon>Alloscardovia</taxon>
    </lineage>
</organism>
<dbReference type="GO" id="GO:0008961">
    <property type="term" value="F:phosphatidylglycerol-prolipoprotein diacylglyceryl transferase activity"/>
    <property type="evidence" value="ECO:0007669"/>
    <property type="project" value="UniProtKB-UniRule"/>
</dbReference>
<dbReference type="GO" id="GO:0005886">
    <property type="term" value="C:plasma membrane"/>
    <property type="evidence" value="ECO:0007669"/>
    <property type="project" value="UniProtKB-SubCell"/>
</dbReference>
<feature type="transmembrane region" description="Helical" evidence="7">
    <location>
        <begin position="122"/>
        <end position="140"/>
    </location>
</feature>
<comment type="similarity">
    <text evidence="1 7">Belongs to the Lgt family.</text>
</comment>
<comment type="subcellular location">
    <subcellularLocation>
        <location evidence="7">Cell membrane</location>
        <topology evidence="7">Multi-pass membrane protein</topology>
    </subcellularLocation>
</comment>
<keyword evidence="10" id="KW-1185">Reference proteome</keyword>
<dbReference type="PANTHER" id="PTHR30589:SF0">
    <property type="entry name" value="PHOSPHATIDYLGLYCEROL--PROLIPOPROTEIN DIACYLGLYCERYL TRANSFERASE"/>
    <property type="match status" value="1"/>
</dbReference>
<keyword evidence="6 7" id="KW-0472">Membrane</keyword>
<feature type="transmembrane region" description="Helical" evidence="7">
    <location>
        <begin position="221"/>
        <end position="237"/>
    </location>
</feature>
<reference evidence="9 10" key="1">
    <citation type="submission" date="2018-12" db="EMBL/GenBank/DDBJ databases">
        <title>Alloscrdovia theropitheci sp. nov: a novel taxon from the feces of the bleeding-herat monkey (Theropithecus geleda).</title>
        <authorList>
            <person name="Modesto M."/>
        </authorList>
    </citation>
    <scope>NUCLEOTIDE SEQUENCE [LARGE SCALE GENOMIC DNA]</scope>
    <source>
        <strain evidence="9 10">GLDI4/2</strain>
    </source>
</reference>
<dbReference type="Proteomes" id="UP000291289">
    <property type="component" value="Unassembled WGS sequence"/>
</dbReference>
<evidence type="ECO:0000256" key="5">
    <source>
        <dbReference type="ARBA" id="ARBA00022989"/>
    </source>
</evidence>
<feature type="transmembrane region" description="Helical" evidence="7">
    <location>
        <begin position="20"/>
        <end position="41"/>
    </location>
</feature>
<accession>A0A4R0QYE6</accession>